<dbReference type="InterPro" id="IPR040079">
    <property type="entry name" value="Glutathione_S-Trfase"/>
</dbReference>
<dbReference type="InterPro" id="IPR012336">
    <property type="entry name" value="Thioredoxin-like_fold"/>
</dbReference>
<keyword evidence="2" id="KW-0812">Transmembrane</keyword>
<protein>
    <submittedName>
        <fullName evidence="5">Glutathione S-transferase domain-containing protein</fullName>
    </submittedName>
</protein>
<dbReference type="PANTHER" id="PTHR12289:SF41">
    <property type="entry name" value="FAILED AXON CONNECTIONS-RELATED"/>
    <property type="match status" value="1"/>
</dbReference>
<dbReference type="CDD" id="cd03193">
    <property type="entry name" value="GST_C_Metaxin"/>
    <property type="match status" value="1"/>
</dbReference>
<evidence type="ECO:0000313" key="5">
    <source>
        <dbReference type="EMBL" id="EGG13981.1"/>
    </source>
</evidence>
<dbReference type="KEGG" id="dfa:DFA_11742"/>
<dbReference type="SUPFAM" id="SSF52833">
    <property type="entry name" value="Thioredoxin-like"/>
    <property type="match status" value="1"/>
</dbReference>
<dbReference type="OMA" id="HLYTIAY"/>
<evidence type="ECO:0000259" key="3">
    <source>
        <dbReference type="Pfam" id="PF17171"/>
    </source>
</evidence>
<feature type="transmembrane region" description="Helical" evidence="2">
    <location>
        <begin position="12"/>
        <end position="29"/>
    </location>
</feature>
<dbReference type="InterPro" id="IPR036282">
    <property type="entry name" value="Glutathione-S-Trfase_C_sf"/>
</dbReference>
<feature type="domain" description="Metaxin glutathione S-transferase" evidence="3">
    <location>
        <begin position="204"/>
        <end position="265"/>
    </location>
</feature>
<dbReference type="InterPro" id="IPR050931">
    <property type="entry name" value="Mito_Protein_Transport_Metaxin"/>
</dbReference>
<feature type="domain" description="Thioredoxin-like fold" evidence="4">
    <location>
        <begin position="61"/>
        <end position="155"/>
    </location>
</feature>
<proteinExistence type="inferred from homology"/>
<dbReference type="EMBL" id="GL883029">
    <property type="protein sequence ID" value="EGG13981.1"/>
    <property type="molecule type" value="Genomic_DNA"/>
</dbReference>
<dbReference type="Proteomes" id="UP000007797">
    <property type="component" value="Unassembled WGS sequence"/>
</dbReference>
<dbReference type="GO" id="GO:0005737">
    <property type="term" value="C:cytoplasm"/>
    <property type="evidence" value="ECO:0007669"/>
    <property type="project" value="TreeGrafter"/>
</dbReference>
<dbReference type="InterPro" id="IPR033468">
    <property type="entry name" value="Metaxin_GST"/>
</dbReference>
<keyword evidence="6" id="KW-1185">Reference proteome</keyword>
<reference evidence="6" key="1">
    <citation type="journal article" date="2011" name="Genome Res.">
        <title>Phylogeny-wide analysis of social amoeba genomes highlights ancient origins for complex intercellular communication.</title>
        <authorList>
            <person name="Heidel A.J."/>
            <person name="Lawal H.M."/>
            <person name="Felder M."/>
            <person name="Schilde C."/>
            <person name="Helps N.R."/>
            <person name="Tunggal B."/>
            <person name="Rivero F."/>
            <person name="John U."/>
            <person name="Schleicher M."/>
            <person name="Eichinger L."/>
            <person name="Platzer M."/>
            <person name="Noegel A.A."/>
            <person name="Schaap P."/>
            <person name="Gloeckner G."/>
        </authorList>
    </citation>
    <scope>NUCLEOTIDE SEQUENCE [LARGE SCALE GENOMIC DNA]</scope>
    <source>
        <strain evidence="6">SH3</strain>
    </source>
</reference>
<dbReference type="GeneID" id="14866559"/>
<dbReference type="OrthoDB" id="5809458at2759"/>
<keyword evidence="2" id="KW-0472">Membrane</keyword>
<dbReference type="InterPro" id="IPR036249">
    <property type="entry name" value="Thioredoxin-like_sf"/>
</dbReference>
<dbReference type="Gene3D" id="3.40.30.10">
    <property type="entry name" value="Glutaredoxin"/>
    <property type="match status" value="1"/>
</dbReference>
<evidence type="ECO:0000256" key="1">
    <source>
        <dbReference type="ARBA" id="ARBA00006475"/>
    </source>
</evidence>
<dbReference type="PANTHER" id="PTHR12289">
    <property type="entry name" value="METAXIN RELATED"/>
    <property type="match status" value="1"/>
</dbReference>
<sequence>MDQIVTFLQNQNPIAIAAVAAALAGAYFLKTKKKSGYKYEKDIVYVIAIGPTDLQVPHPSPFALKVILFLKLANVPYKVIYSMDRGERNKMPYVYYNGEHIYDSHFIIKQLAKKLNMTNLFQTNDQERANEILIRRFIDEAVYWPLVYYRWVDEKTNETHKFFVAAPKWIVPLIKPRLLAGVKNQCYQAGISRYTEEERVSLINDDMFALSTILGNKTYLFGDQIGYSDISMFSMLAEMWTTDIPTPARNAILTHPNLVEYIERIKTKYFSVDWDQSLTTTRKLKNKSKQQ</sequence>
<evidence type="ECO:0000259" key="4">
    <source>
        <dbReference type="Pfam" id="PF17172"/>
    </source>
</evidence>
<dbReference type="InterPro" id="IPR026928">
    <property type="entry name" value="FAX/IsoI-like"/>
</dbReference>
<dbReference type="Pfam" id="PF17171">
    <property type="entry name" value="GST_C_6"/>
    <property type="match status" value="1"/>
</dbReference>
<keyword evidence="2" id="KW-1133">Transmembrane helix</keyword>
<evidence type="ECO:0000313" key="6">
    <source>
        <dbReference type="Proteomes" id="UP000007797"/>
    </source>
</evidence>
<dbReference type="SUPFAM" id="SSF47616">
    <property type="entry name" value="GST C-terminal domain-like"/>
    <property type="match status" value="1"/>
</dbReference>
<dbReference type="SFLD" id="SFLDG01200">
    <property type="entry name" value="SUF1.1"/>
    <property type="match status" value="1"/>
</dbReference>
<evidence type="ECO:0000256" key="2">
    <source>
        <dbReference type="SAM" id="Phobius"/>
    </source>
</evidence>
<comment type="similarity">
    <text evidence="1">Belongs to the FAX family.</text>
</comment>
<dbReference type="RefSeq" id="XP_004350689.1">
    <property type="nucleotide sequence ID" value="XM_004350638.1"/>
</dbReference>
<dbReference type="AlphaFoldDB" id="F4QE34"/>
<dbReference type="SFLD" id="SFLDG01180">
    <property type="entry name" value="SUF1"/>
    <property type="match status" value="1"/>
</dbReference>
<gene>
    <name evidence="5" type="ORF">DFA_11742</name>
</gene>
<dbReference type="Gene3D" id="1.20.1050.10">
    <property type="match status" value="1"/>
</dbReference>
<name>F4QE34_CACFS</name>
<dbReference type="SFLD" id="SFLDS00019">
    <property type="entry name" value="Glutathione_Transferase_(cytos"/>
    <property type="match status" value="1"/>
</dbReference>
<organism evidence="5 6">
    <name type="scientific">Cavenderia fasciculata</name>
    <name type="common">Slime mold</name>
    <name type="synonym">Dictyostelium fasciculatum</name>
    <dbReference type="NCBI Taxonomy" id="261658"/>
    <lineage>
        <taxon>Eukaryota</taxon>
        <taxon>Amoebozoa</taxon>
        <taxon>Evosea</taxon>
        <taxon>Eumycetozoa</taxon>
        <taxon>Dictyostelia</taxon>
        <taxon>Acytosteliales</taxon>
        <taxon>Cavenderiaceae</taxon>
        <taxon>Cavenderia</taxon>
    </lineage>
</organism>
<accession>F4QE34</accession>
<dbReference type="Pfam" id="PF17172">
    <property type="entry name" value="GST_N_4"/>
    <property type="match status" value="1"/>
</dbReference>